<evidence type="ECO:0000313" key="2">
    <source>
        <dbReference type="EMBL" id="KAG0485915.1"/>
    </source>
</evidence>
<name>A0A835R5I6_VANPL</name>
<dbReference type="AlphaFoldDB" id="A0A835R5I6"/>
<dbReference type="OrthoDB" id="676979at2759"/>
<evidence type="ECO:0000313" key="3">
    <source>
        <dbReference type="Proteomes" id="UP000636800"/>
    </source>
</evidence>
<sequence>MRERKNLDKDSSGGGTAGEVSELALMNHLLKEGIPGDLSCASATEGNLRGANEVGPLRKGRRRQGFEHRQTKTIPGIFSDRPT</sequence>
<feature type="region of interest" description="Disordered" evidence="1">
    <location>
        <begin position="1"/>
        <end position="20"/>
    </location>
</feature>
<feature type="compositionally biased region" description="Basic and acidic residues" evidence="1">
    <location>
        <begin position="1"/>
        <end position="11"/>
    </location>
</feature>
<evidence type="ECO:0000256" key="1">
    <source>
        <dbReference type="SAM" id="MobiDB-lite"/>
    </source>
</evidence>
<accession>A0A835R5I6</accession>
<comment type="caution">
    <text evidence="2">The sequence shown here is derived from an EMBL/GenBank/DDBJ whole genome shotgun (WGS) entry which is preliminary data.</text>
</comment>
<gene>
    <name evidence="2" type="ORF">HPP92_009994</name>
</gene>
<organism evidence="2 3">
    <name type="scientific">Vanilla planifolia</name>
    <name type="common">Vanilla</name>
    <dbReference type="NCBI Taxonomy" id="51239"/>
    <lineage>
        <taxon>Eukaryota</taxon>
        <taxon>Viridiplantae</taxon>
        <taxon>Streptophyta</taxon>
        <taxon>Embryophyta</taxon>
        <taxon>Tracheophyta</taxon>
        <taxon>Spermatophyta</taxon>
        <taxon>Magnoliopsida</taxon>
        <taxon>Liliopsida</taxon>
        <taxon>Asparagales</taxon>
        <taxon>Orchidaceae</taxon>
        <taxon>Vanilloideae</taxon>
        <taxon>Vanilleae</taxon>
        <taxon>Vanilla</taxon>
    </lineage>
</organism>
<feature type="region of interest" description="Disordered" evidence="1">
    <location>
        <begin position="48"/>
        <end position="83"/>
    </location>
</feature>
<keyword evidence="3" id="KW-1185">Reference proteome</keyword>
<protein>
    <submittedName>
        <fullName evidence="2">Uncharacterized protein</fullName>
    </submittedName>
</protein>
<dbReference type="Proteomes" id="UP000636800">
    <property type="component" value="Unassembled WGS sequence"/>
</dbReference>
<proteinExistence type="predicted"/>
<dbReference type="EMBL" id="JADCNL010000004">
    <property type="protein sequence ID" value="KAG0485915.1"/>
    <property type="molecule type" value="Genomic_DNA"/>
</dbReference>
<reference evidence="2 3" key="1">
    <citation type="journal article" date="2020" name="Nat. Food">
        <title>A phased Vanilla planifolia genome enables genetic improvement of flavour and production.</title>
        <authorList>
            <person name="Hasing T."/>
            <person name="Tang H."/>
            <person name="Brym M."/>
            <person name="Khazi F."/>
            <person name="Huang T."/>
            <person name="Chambers A.H."/>
        </authorList>
    </citation>
    <scope>NUCLEOTIDE SEQUENCE [LARGE SCALE GENOMIC DNA]</scope>
    <source>
        <tissue evidence="2">Leaf</tissue>
    </source>
</reference>